<dbReference type="Pfam" id="PF01565">
    <property type="entry name" value="FAD_binding_4"/>
    <property type="match status" value="1"/>
</dbReference>
<dbReference type="Pfam" id="PF08031">
    <property type="entry name" value="BBE"/>
    <property type="match status" value="1"/>
</dbReference>
<feature type="domain" description="FAD-binding PCMH-type" evidence="10">
    <location>
        <begin position="78"/>
        <end position="254"/>
    </location>
</feature>
<comment type="pathway">
    <text evidence="2">Alkaloid biosynthesis.</text>
</comment>
<dbReference type="PANTHER" id="PTHR32448">
    <property type="entry name" value="OS08G0158400 PROTEIN"/>
    <property type="match status" value="1"/>
</dbReference>
<comment type="similarity">
    <text evidence="3">Belongs to the oxygen-dependent FAD-linked oxidoreductase family.</text>
</comment>
<dbReference type="GO" id="GO:0045551">
    <property type="term" value="F:cinnamyl-alcohol dehydrogenase activity"/>
    <property type="evidence" value="ECO:0007669"/>
    <property type="project" value="UniProtKB-EC"/>
</dbReference>
<evidence type="ECO:0000313" key="12">
    <source>
        <dbReference type="Proteomes" id="UP001632038"/>
    </source>
</evidence>
<dbReference type="Gene3D" id="3.30.43.10">
    <property type="entry name" value="Uridine Diphospho-n-acetylenolpyruvylglucosamine Reductase, domain 2"/>
    <property type="match status" value="1"/>
</dbReference>
<keyword evidence="11" id="KW-0560">Oxidoreductase</keyword>
<evidence type="ECO:0000256" key="6">
    <source>
        <dbReference type="ARBA" id="ARBA00022729"/>
    </source>
</evidence>
<dbReference type="Proteomes" id="UP001632038">
    <property type="component" value="Unassembled WGS sequence"/>
</dbReference>
<accession>A0ABD3CUJ7</accession>
<sequence length="541" mass="60811">MASPNTFTLITFTITTIILLLTSSSSSQPNQRSFYQCINQNSDFPVPSSNFYSPNVNKTSFALLLNSTAQNLRCLDPSIPKPQLIFTSPTESHVQAAVICAKQQKIHIRIRSGGHDHEGLSYISVSDEPFIIIDLSRLRSITVDIQDNSAWVQAGATIGELYYRIWQKSKTHGFPAGISNSLGIGGLITGGGYGHMMRKYGLAADNVIDARIVDSQGRALDRHSMGKDVFWAIRGAGGSNFGIITAWKVRLVPVPQTVTVFSVPKTLEQNATRILYTWQKIGNKIDEDLFIRVIIRKGKNTIQTIYNALFLGRADRLLDVTGRSFPELGLAKSDCTEMSWIEAMMYIAGYGPNTPPEVLLQGKPLLKNYFKAKSDFVREPIPEDGLNGLWRRIMEEDSPLVIFTPYGGMMSRIPENETPFPHRDGVLYKIQYLSLWSDGEKESRDKHVGWIRKVYEYMGDYVSMLPREAYVNYRDLDLGTNINCSSLIEASVWGTKYYKGNFIRLVKVKAKFDPENFFRNEQSIPVVAVRMDEGTIEGSIH</sequence>
<evidence type="ECO:0000256" key="5">
    <source>
        <dbReference type="ARBA" id="ARBA00022630"/>
    </source>
</evidence>
<keyword evidence="6 9" id="KW-0732">Signal</keyword>
<dbReference type="InterPro" id="IPR036318">
    <property type="entry name" value="FAD-bd_PCMH-like_sf"/>
</dbReference>
<organism evidence="11 12">
    <name type="scientific">Castilleja foliolosa</name>
    <dbReference type="NCBI Taxonomy" id="1961234"/>
    <lineage>
        <taxon>Eukaryota</taxon>
        <taxon>Viridiplantae</taxon>
        <taxon>Streptophyta</taxon>
        <taxon>Embryophyta</taxon>
        <taxon>Tracheophyta</taxon>
        <taxon>Spermatophyta</taxon>
        <taxon>Magnoliopsida</taxon>
        <taxon>eudicotyledons</taxon>
        <taxon>Gunneridae</taxon>
        <taxon>Pentapetalae</taxon>
        <taxon>asterids</taxon>
        <taxon>lamiids</taxon>
        <taxon>Lamiales</taxon>
        <taxon>Orobanchaceae</taxon>
        <taxon>Pedicularideae</taxon>
        <taxon>Castillejinae</taxon>
        <taxon>Castilleja</taxon>
    </lineage>
</organism>
<evidence type="ECO:0000256" key="2">
    <source>
        <dbReference type="ARBA" id="ARBA00004913"/>
    </source>
</evidence>
<evidence type="ECO:0000313" key="11">
    <source>
        <dbReference type="EMBL" id="KAL3632350.1"/>
    </source>
</evidence>
<dbReference type="InterPro" id="IPR006094">
    <property type="entry name" value="Oxid_FAD_bind_N"/>
</dbReference>
<evidence type="ECO:0000256" key="4">
    <source>
        <dbReference type="ARBA" id="ARBA00022589"/>
    </source>
</evidence>
<dbReference type="PROSITE" id="PS51387">
    <property type="entry name" value="FAD_PCMH"/>
    <property type="match status" value="1"/>
</dbReference>
<dbReference type="InterPro" id="IPR016166">
    <property type="entry name" value="FAD-bd_PCMH"/>
</dbReference>
<keyword evidence="8" id="KW-0325">Glycoprotein</keyword>
<name>A0ABD3CUJ7_9LAMI</name>
<feature type="chain" id="PRO_5044823254" evidence="9">
    <location>
        <begin position="28"/>
        <end position="541"/>
    </location>
</feature>
<proteinExistence type="inferred from homology"/>
<gene>
    <name evidence="11" type="primary">MEE23_2</name>
    <name evidence="11" type="ORF">CASFOL_025334</name>
</gene>
<dbReference type="InterPro" id="IPR016167">
    <property type="entry name" value="FAD-bd_PCMH_sub1"/>
</dbReference>
<dbReference type="Gene3D" id="3.30.465.10">
    <property type="match status" value="1"/>
</dbReference>
<keyword evidence="7" id="KW-0274">FAD</keyword>
<evidence type="ECO:0000256" key="7">
    <source>
        <dbReference type="ARBA" id="ARBA00022827"/>
    </source>
</evidence>
<evidence type="ECO:0000256" key="8">
    <source>
        <dbReference type="ARBA" id="ARBA00023180"/>
    </source>
</evidence>
<dbReference type="SUPFAM" id="SSF56176">
    <property type="entry name" value="FAD-binding/transporter-associated domain-like"/>
    <property type="match status" value="1"/>
</dbReference>
<evidence type="ECO:0000256" key="9">
    <source>
        <dbReference type="SAM" id="SignalP"/>
    </source>
</evidence>
<dbReference type="InterPro" id="IPR016169">
    <property type="entry name" value="FAD-bd_PCMH_sub2"/>
</dbReference>
<evidence type="ECO:0000259" key="10">
    <source>
        <dbReference type="PROSITE" id="PS51387"/>
    </source>
</evidence>
<keyword evidence="5" id="KW-0285">Flavoprotein</keyword>
<keyword evidence="12" id="KW-1185">Reference proteome</keyword>
<evidence type="ECO:0000256" key="3">
    <source>
        <dbReference type="ARBA" id="ARBA00005466"/>
    </source>
</evidence>
<comment type="cofactor">
    <cofactor evidence="1">
        <name>FAD</name>
        <dbReference type="ChEBI" id="CHEBI:57692"/>
    </cofactor>
</comment>
<dbReference type="Gene3D" id="3.40.462.20">
    <property type="match status" value="1"/>
</dbReference>
<feature type="signal peptide" evidence="9">
    <location>
        <begin position="1"/>
        <end position="27"/>
    </location>
</feature>
<evidence type="ECO:0000256" key="1">
    <source>
        <dbReference type="ARBA" id="ARBA00001974"/>
    </source>
</evidence>
<dbReference type="InterPro" id="IPR012951">
    <property type="entry name" value="BBE"/>
</dbReference>
<dbReference type="AlphaFoldDB" id="A0ABD3CUJ7"/>
<protein>
    <submittedName>
        <fullName evidence="11">Monolignol oxidoreductase AtBBE-like 15</fullName>
        <ecNumber evidence="11">1.1.1.195</ecNumber>
    </submittedName>
</protein>
<keyword evidence="4" id="KW-0017">Alkaloid metabolism</keyword>
<reference evidence="12" key="1">
    <citation type="journal article" date="2024" name="IScience">
        <title>Strigolactones Initiate the Formation of Haustorium-like Structures in Castilleja.</title>
        <authorList>
            <person name="Buerger M."/>
            <person name="Peterson D."/>
            <person name="Chory J."/>
        </authorList>
    </citation>
    <scope>NUCLEOTIDE SEQUENCE [LARGE SCALE GENOMIC DNA]</scope>
</reference>
<comment type="caution">
    <text evidence="11">The sequence shown here is derived from an EMBL/GenBank/DDBJ whole genome shotgun (WGS) entry which is preliminary data.</text>
</comment>
<dbReference type="EMBL" id="JAVIJP010000032">
    <property type="protein sequence ID" value="KAL3632350.1"/>
    <property type="molecule type" value="Genomic_DNA"/>
</dbReference>
<dbReference type="EC" id="1.1.1.195" evidence="11"/>